<dbReference type="InterPro" id="IPR050508">
    <property type="entry name" value="Methyltransf_Superfamily"/>
</dbReference>
<evidence type="ECO:0000313" key="2">
    <source>
        <dbReference type="EMBL" id="MBW7477647.1"/>
    </source>
</evidence>
<dbReference type="CDD" id="cd02440">
    <property type="entry name" value="AdoMet_MTases"/>
    <property type="match status" value="1"/>
</dbReference>
<proteinExistence type="predicted"/>
<dbReference type="GO" id="GO:0032259">
    <property type="term" value="P:methylation"/>
    <property type="evidence" value="ECO:0007669"/>
    <property type="project" value="UniProtKB-KW"/>
</dbReference>
<protein>
    <submittedName>
        <fullName evidence="2">Class I SAM-dependent methyltransferase</fullName>
    </submittedName>
</protein>
<dbReference type="InterPro" id="IPR013216">
    <property type="entry name" value="Methyltransf_11"/>
</dbReference>
<dbReference type="Proteomes" id="UP000812277">
    <property type="component" value="Unassembled WGS sequence"/>
</dbReference>
<keyword evidence="3" id="KW-1185">Reference proteome</keyword>
<dbReference type="GO" id="GO:0008168">
    <property type="term" value="F:methyltransferase activity"/>
    <property type="evidence" value="ECO:0007669"/>
    <property type="project" value="UniProtKB-KW"/>
</dbReference>
<reference evidence="2 3" key="1">
    <citation type="submission" date="2021-07" db="EMBL/GenBank/DDBJ databases">
        <title>Paenibacillus radiodurans sp. nov., isolated from the southeastern edge of Tengger Desert.</title>
        <authorList>
            <person name="Zhang G."/>
        </authorList>
    </citation>
    <scope>NUCLEOTIDE SEQUENCE [LARGE SCALE GENOMIC DNA]</scope>
    <source>
        <strain evidence="2 3">DT7-4</strain>
    </source>
</reference>
<gene>
    <name evidence="2" type="ORF">K0T92_23275</name>
</gene>
<sequence>MPNHDLIYEQEAHKYHQLISKQHELHTYVDEIRSYQGLDIVDIGAGTGRLAVALAPKARSITALDGAEAMLAVAASRLSQTAGHDNWRTAVADNRSLPLADESADLIVAGWSICYLGSTNVPHWQSNIREVMNEIERVLRPGGTVIIFETMGTAAATPSAPDFLQSYYDTLVQEYGFSHRSIRTDYVFDDLGQAEELTRFFFGDIIADQVVANNWTTLPECAGIWWRHAKP</sequence>
<organism evidence="2 3">
    <name type="scientific">Paenibacillus oenotherae</name>
    <dbReference type="NCBI Taxonomy" id="1435645"/>
    <lineage>
        <taxon>Bacteria</taxon>
        <taxon>Bacillati</taxon>
        <taxon>Bacillota</taxon>
        <taxon>Bacilli</taxon>
        <taxon>Bacillales</taxon>
        <taxon>Paenibacillaceae</taxon>
        <taxon>Paenibacillus</taxon>
    </lineage>
</organism>
<feature type="domain" description="Methyltransferase type 11" evidence="1">
    <location>
        <begin position="41"/>
        <end position="147"/>
    </location>
</feature>
<accession>A0ABS7DCI4</accession>
<dbReference type="EMBL" id="JAHZIJ010000028">
    <property type="protein sequence ID" value="MBW7477647.1"/>
    <property type="molecule type" value="Genomic_DNA"/>
</dbReference>
<keyword evidence="2" id="KW-0808">Transferase</keyword>
<comment type="caution">
    <text evidence="2">The sequence shown here is derived from an EMBL/GenBank/DDBJ whole genome shotgun (WGS) entry which is preliminary data.</text>
</comment>
<dbReference type="Pfam" id="PF08241">
    <property type="entry name" value="Methyltransf_11"/>
    <property type="match status" value="1"/>
</dbReference>
<dbReference type="SUPFAM" id="SSF53335">
    <property type="entry name" value="S-adenosyl-L-methionine-dependent methyltransferases"/>
    <property type="match status" value="1"/>
</dbReference>
<keyword evidence="2" id="KW-0489">Methyltransferase</keyword>
<evidence type="ECO:0000313" key="3">
    <source>
        <dbReference type="Proteomes" id="UP000812277"/>
    </source>
</evidence>
<dbReference type="RefSeq" id="WP_219875017.1">
    <property type="nucleotide sequence ID" value="NZ_JAHZIJ010000028.1"/>
</dbReference>
<dbReference type="Gene3D" id="3.40.50.150">
    <property type="entry name" value="Vaccinia Virus protein VP39"/>
    <property type="match status" value="1"/>
</dbReference>
<evidence type="ECO:0000259" key="1">
    <source>
        <dbReference type="Pfam" id="PF08241"/>
    </source>
</evidence>
<name>A0ABS7DCI4_9BACL</name>
<dbReference type="InterPro" id="IPR029063">
    <property type="entry name" value="SAM-dependent_MTases_sf"/>
</dbReference>
<dbReference type="PANTHER" id="PTHR42912">
    <property type="entry name" value="METHYLTRANSFERASE"/>
    <property type="match status" value="1"/>
</dbReference>